<dbReference type="Proteomes" id="UP000499080">
    <property type="component" value="Unassembled WGS sequence"/>
</dbReference>
<sequence>MDPKASRDLTSLRPGISHYSRLPVQRRVMQLVLRLKITKKYFKRPLKFLALQLETFGLVAGSRTGFLQIFSYWRNMENGHQFRSRPFVGLWLKMKRSIIKEPFCGFKTGSNKSYELKSSNELLKANEHCLEEHIDVNRYDIVINSELLP</sequence>
<evidence type="ECO:0000313" key="2">
    <source>
        <dbReference type="Proteomes" id="UP000499080"/>
    </source>
</evidence>
<protein>
    <submittedName>
        <fullName evidence="1">Uncharacterized protein</fullName>
    </submittedName>
</protein>
<proteinExistence type="predicted"/>
<gene>
    <name evidence="1" type="ORF">AVEN_134881_1</name>
</gene>
<organism evidence="1 2">
    <name type="scientific">Araneus ventricosus</name>
    <name type="common">Orbweaver spider</name>
    <name type="synonym">Epeira ventricosa</name>
    <dbReference type="NCBI Taxonomy" id="182803"/>
    <lineage>
        <taxon>Eukaryota</taxon>
        <taxon>Metazoa</taxon>
        <taxon>Ecdysozoa</taxon>
        <taxon>Arthropoda</taxon>
        <taxon>Chelicerata</taxon>
        <taxon>Arachnida</taxon>
        <taxon>Araneae</taxon>
        <taxon>Araneomorphae</taxon>
        <taxon>Entelegynae</taxon>
        <taxon>Araneoidea</taxon>
        <taxon>Araneidae</taxon>
        <taxon>Araneus</taxon>
    </lineage>
</organism>
<dbReference type="AlphaFoldDB" id="A0A4Y2CH06"/>
<reference evidence="1 2" key="1">
    <citation type="journal article" date="2019" name="Sci. Rep.">
        <title>Orb-weaving spider Araneus ventricosus genome elucidates the spidroin gene catalogue.</title>
        <authorList>
            <person name="Kono N."/>
            <person name="Nakamura H."/>
            <person name="Ohtoshi R."/>
            <person name="Moran D.A.P."/>
            <person name="Shinohara A."/>
            <person name="Yoshida Y."/>
            <person name="Fujiwara M."/>
            <person name="Mori M."/>
            <person name="Tomita M."/>
            <person name="Arakawa K."/>
        </authorList>
    </citation>
    <scope>NUCLEOTIDE SEQUENCE [LARGE SCALE GENOMIC DNA]</scope>
</reference>
<evidence type="ECO:0000313" key="1">
    <source>
        <dbReference type="EMBL" id="GBM03643.1"/>
    </source>
</evidence>
<keyword evidence="2" id="KW-1185">Reference proteome</keyword>
<comment type="caution">
    <text evidence="1">The sequence shown here is derived from an EMBL/GenBank/DDBJ whole genome shotgun (WGS) entry which is preliminary data.</text>
</comment>
<dbReference type="EMBL" id="BGPR01000194">
    <property type="protein sequence ID" value="GBM03643.1"/>
    <property type="molecule type" value="Genomic_DNA"/>
</dbReference>
<name>A0A4Y2CH06_ARAVE</name>
<accession>A0A4Y2CH06</accession>